<dbReference type="InterPro" id="IPR015926">
    <property type="entry name" value="Cytolysin/lectin"/>
</dbReference>
<organism evidence="7">
    <name type="scientific">Colubraria reticulata</name>
    <dbReference type="NCBI Taxonomy" id="604273"/>
    <lineage>
        <taxon>Eukaryota</taxon>
        <taxon>Metazoa</taxon>
        <taxon>Spiralia</taxon>
        <taxon>Lophotrochozoa</taxon>
        <taxon>Mollusca</taxon>
        <taxon>Gastropoda</taxon>
        <taxon>Caenogastropoda</taxon>
        <taxon>Neogastropoda</taxon>
        <taxon>Buccinoidea</taxon>
        <taxon>Buccinidae</taxon>
        <taxon>Colubraria</taxon>
    </lineage>
</organism>
<dbReference type="SUPFAM" id="SSF63724">
    <property type="entry name" value="Cytolysin/lectin"/>
    <property type="match status" value="1"/>
</dbReference>
<dbReference type="InterPro" id="IPR050677">
    <property type="entry name" value="Actinoporin_PFT"/>
</dbReference>
<dbReference type="EMBL" id="MH194217">
    <property type="protein sequence ID" value="AXS67886.1"/>
    <property type="molecule type" value="mRNA"/>
</dbReference>
<dbReference type="Gene3D" id="2.60.270.20">
    <property type="entry name" value="Cytolysin/lectin"/>
    <property type="match status" value="1"/>
</dbReference>
<dbReference type="AlphaFoldDB" id="A0A499RN87"/>
<name>A0A499RN87_9CAEN</name>
<feature type="chain" id="PRO_5020032519" evidence="6">
    <location>
        <begin position="29"/>
        <end position="244"/>
    </location>
</feature>
<evidence type="ECO:0000256" key="5">
    <source>
        <dbReference type="ARBA" id="ARBA00023331"/>
    </source>
</evidence>
<evidence type="ECO:0000256" key="2">
    <source>
        <dbReference type="ARBA" id="ARBA00004532"/>
    </source>
</evidence>
<keyword evidence="6" id="KW-0732">Signal</keyword>
<feature type="signal peptide" evidence="6">
    <location>
        <begin position="1"/>
        <end position="28"/>
    </location>
</feature>
<protein>
    <submittedName>
        <fullName evidence="7">Coluporin-14</fullName>
    </submittedName>
</protein>
<dbReference type="GO" id="GO:0044218">
    <property type="term" value="C:other organism cell membrane"/>
    <property type="evidence" value="ECO:0007669"/>
    <property type="project" value="UniProtKB-KW"/>
</dbReference>
<dbReference type="GO" id="GO:0042151">
    <property type="term" value="C:nematocyst"/>
    <property type="evidence" value="ECO:0007669"/>
    <property type="project" value="UniProtKB-SubCell"/>
</dbReference>
<reference evidence="7" key="1">
    <citation type="journal article" date="2018" name="Mol. Biol. Evol.">
        <title>Piercing Fishes: Porin Expansion and Adaptation to Hematophagy in the Vampire Snail Cumia reticulata.</title>
        <authorList>
            <person name="Gerdol M."/>
            <person name="Cervelli M."/>
            <person name="Oliverio M."/>
            <person name="Modica M.V."/>
        </authorList>
    </citation>
    <scope>NUCLEOTIDE SEQUENCE</scope>
</reference>
<keyword evidence="3" id="KW-1052">Target cell membrane</keyword>
<evidence type="ECO:0000256" key="6">
    <source>
        <dbReference type="SAM" id="SignalP"/>
    </source>
</evidence>
<keyword evidence="5" id="KW-0166">Nematocyst</keyword>
<accession>A0A499RN87</accession>
<evidence type="ECO:0000256" key="3">
    <source>
        <dbReference type="ARBA" id="ARBA00022537"/>
    </source>
</evidence>
<keyword evidence="4" id="KW-1053">Target membrane</keyword>
<proteinExistence type="evidence at transcript level"/>
<evidence type="ECO:0000256" key="1">
    <source>
        <dbReference type="ARBA" id="ARBA00004175"/>
    </source>
</evidence>
<keyword evidence="4" id="KW-0472">Membrane</keyword>
<evidence type="ECO:0000256" key="4">
    <source>
        <dbReference type="ARBA" id="ARBA00023298"/>
    </source>
</evidence>
<sequence length="244" mass="27940">MVLQFPRLKTLLMTFLFVIGHGPPPVRMIDFETIKTAAFTAVTDGISFDAYDKKDMKQHNFGVTVLVIVENWTRYRLTQQNLNVRDGYSFHVSTDPSTIEPCKREVLVMGNLPSTSSYGTVSWLVSTGDRRFVLMWSALLDNDIYKNWMGLGLTSNKYTDTSWETLYYDTMYYSNSNTTNLAFTRKEFDDDENPVMLSDDQFQPLGVMSTGHEVTVRVAFKPVYDNDLAPEILRELQQASELSN</sequence>
<comment type="subcellular location">
    <subcellularLocation>
        <location evidence="2">Nematocyst</location>
    </subcellularLocation>
    <subcellularLocation>
        <location evidence="1">Target cell membrane</location>
    </subcellularLocation>
</comment>
<dbReference type="PANTHER" id="PTHR40388">
    <property type="entry name" value="BRYOPORIN"/>
    <property type="match status" value="1"/>
</dbReference>
<dbReference type="PANTHER" id="PTHR40388:SF1">
    <property type="entry name" value="BRYOPORIN"/>
    <property type="match status" value="1"/>
</dbReference>
<evidence type="ECO:0000313" key="7">
    <source>
        <dbReference type="EMBL" id="AXS67886.1"/>
    </source>
</evidence>